<dbReference type="AlphaFoldDB" id="A0AAN7QUU4"/>
<accession>A0AAN7QUU4</accession>
<evidence type="ECO:0000313" key="2">
    <source>
        <dbReference type="EMBL" id="KAK4779582.1"/>
    </source>
</evidence>
<name>A0AAN7QUU4_9MYRT</name>
<gene>
    <name evidence="2" type="ORF">SAY87_015688</name>
</gene>
<organism evidence="2 3">
    <name type="scientific">Trapa incisa</name>
    <dbReference type="NCBI Taxonomy" id="236973"/>
    <lineage>
        <taxon>Eukaryota</taxon>
        <taxon>Viridiplantae</taxon>
        <taxon>Streptophyta</taxon>
        <taxon>Embryophyta</taxon>
        <taxon>Tracheophyta</taxon>
        <taxon>Spermatophyta</taxon>
        <taxon>Magnoliopsida</taxon>
        <taxon>eudicotyledons</taxon>
        <taxon>Gunneridae</taxon>
        <taxon>Pentapetalae</taxon>
        <taxon>rosids</taxon>
        <taxon>malvids</taxon>
        <taxon>Myrtales</taxon>
        <taxon>Lythraceae</taxon>
        <taxon>Trapa</taxon>
    </lineage>
</organism>
<evidence type="ECO:0000256" key="1">
    <source>
        <dbReference type="SAM" id="MobiDB-lite"/>
    </source>
</evidence>
<protein>
    <submittedName>
        <fullName evidence="2">Uncharacterized protein</fullName>
    </submittedName>
</protein>
<dbReference type="EMBL" id="JAXIOK010000001">
    <property type="protein sequence ID" value="KAK4779582.1"/>
    <property type="molecule type" value="Genomic_DNA"/>
</dbReference>
<proteinExistence type="predicted"/>
<sequence length="115" mass="12752">MYNSPSEPSNDMSEEQEDEVPRASNSGGKAREHKDQLQWLAEKGCYLKAVSAMATRRGREGPEHNESVHICMAEEVCVCKDGKVRHEGCKEELLGSLDPEGIVVKEPELSKDPDP</sequence>
<feature type="compositionally biased region" description="Polar residues" evidence="1">
    <location>
        <begin position="1"/>
        <end position="11"/>
    </location>
</feature>
<keyword evidence="3" id="KW-1185">Reference proteome</keyword>
<feature type="region of interest" description="Disordered" evidence="1">
    <location>
        <begin position="1"/>
        <end position="35"/>
    </location>
</feature>
<comment type="caution">
    <text evidence="2">The sequence shown here is derived from an EMBL/GenBank/DDBJ whole genome shotgun (WGS) entry which is preliminary data.</text>
</comment>
<evidence type="ECO:0000313" key="3">
    <source>
        <dbReference type="Proteomes" id="UP001345219"/>
    </source>
</evidence>
<dbReference type="Proteomes" id="UP001345219">
    <property type="component" value="Chromosome 13"/>
</dbReference>
<reference evidence="2 3" key="1">
    <citation type="journal article" date="2023" name="Hortic Res">
        <title>Pangenome of water caltrop reveals structural variations and asymmetric subgenome divergence after allopolyploidization.</title>
        <authorList>
            <person name="Zhang X."/>
            <person name="Chen Y."/>
            <person name="Wang L."/>
            <person name="Yuan Y."/>
            <person name="Fang M."/>
            <person name="Shi L."/>
            <person name="Lu R."/>
            <person name="Comes H.P."/>
            <person name="Ma Y."/>
            <person name="Chen Y."/>
            <person name="Huang G."/>
            <person name="Zhou Y."/>
            <person name="Zheng Z."/>
            <person name="Qiu Y."/>
        </authorList>
    </citation>
    <scope>NUCLEOTIDE SEQUENCE [LARGE SCALE GENOMIC DNA]</scope>
    <source>
        <tissue evidence="2">Roots</tissue>
    </source>
</reference>